<gene>
    <name evidence="1" type="ORF">UPYG_G00253690</name>
</gene>
<dbReference type="AlphaFoldDB" id="A0ABD0WV41"/>
<comment type="caution">
    <text evidence="1">The sequence shown here is derived from an EMBL/GenBank/DDBJ whole genome shotgun (WGS) entry which is preliminary data.</text>
</comment>
<dbReference type="Pfam" id="PF09808">
    <property type="entry name" value="SNAPC1"/>
    <property type="match status" value="1"/>
</dbReference>
<dbReference type="Proteomes" id="UP001557470">
    <property type="component" value="Unassembled WGS sequence"/>
</dbReference>
<evidence type="ECO:0000313" key="1">
    <source>
        <dbReference type="EMBL" id="KAL0967552.1"/>
    </source>
</evidence>
<proteinExistence type="predicted"/>
<dbReference type="PANTHER" id="PTHR15131">
    <property type="entry name" value="SMALL NUCLEAR RNA ACTIVATING COMPLEX, POLYPEPTIDE 1"/>
    <property type="match status" value="1"/>
</dbReference>
<accession>A0ABD0WV41</accession>
<evidence type="ECO:0000313" key="2">
    <source>
        <dbReference type="Proteomes" id="UP001557470"/>
    </source>
</evidence>
<dbReference type="EMBL" id="JAGEUA010000008">
    <property type="protein sequence ID" value="KAL0967552.1"/>
    <property type="molecule type" value="Genomic_DNA"/>
</dbReference>
<dbReference type="PANTHER" id="PTHR15131:SF3">
    <property type="entry name" value="SNRNA-ACTIVATING PROTEIN COMPLEX SUBUNIT 1"/>
    <property type="match status" value="1"/>
</dbReference>
<protein>
    <recommendedName>
        <fullName evidence="3">Small nuclear RNA activating complex polypeptide 1</fullName>
    </recommendedName>
</protein>
<evidence type="ECO:0008006" key="3">
    <source>
        <dbReference type="Google" id="ProtNLM"/>
    </source>
</evidence>
<keyword evidence="2" id="KW-1185">Reference proteome</keyword>
<organism evidence="1 2">
    <name type="scientific">Umbra pygmaea</name>
    <name type="common">Eastern mudminnow</name>
    <dbReference type="NCBI Taxonomy" id="75934"/>
    <lineage>
        <taxon>Eukaryota</taxon>
        <taxon>Metazoa</taxon>
        <taxon>Chordata</taxon>
        <taxon>Craniata</taxon>
        <taxon>Vertebrata</taxon>
        <taxon>Euteleostomi</taxon>
        <taxon>Actinopterygii</taxon>
        <taxon>Neopterygii</taxon>
        <taxon>Teleostei</taxon>
        <taxon>Protacanthopterygii</taxon>
        <taxon>Esociformes</taxon>
        <taxon>Umbridae</taxon>
        <taxon>Umbra</taxon>
    </lineage>
</organism>
<sequence length="340" mass="40012">MPRGKSKDYYVKPFIEDVEELLGRFQQTDSVRFEDFSAIWRSMVFHSVFYGTLADSEMREFCQLTLTTAFNYFLPPYSFQIRVGALYLLYGLYNTQHALPKAKIRFALKDWDQIQKFYQDSLRSQHSDVVYVLKKLVTDSAFIYTAMPQLLSFRVKKDQQSKVCEAFRDRPQRVKEFLSTDVLEVANVQAHYERLKSSVLKSPIAVIHQDFPGRLYSCMMEFLRWQDRKGGHGEADPLVATEEETREVESSNRAQVLASIKSKSYGHLTEASKSRRHRQVKMEIPEVCRHQRKGPSLRARTQKNFGLDAEERKTQYWLLSTTEKERAALLKRNRKLEFRW</sequence>
<name>A0ABD0WV41_UMBPY</name>
<dbReference type="InterPro" id="IPR019188">
    <property type="entry name" value="SNAPC1"/>
</dbReference>
<reference evidence="1 2" key="1">
    <citation type="submission" date="2024-06" db="EMBL/GenBank/DDBJ databases">
        <authorList>
            <person name="Pan Q."/>
            <person name="Wen M."/>
            <person name="Jouanno E."/>
            <person name="Zahm M."/>
            <person name="Klopp C."/>
            <person name="Cabau C."/>
            <person name="Louis A."/>
            <person name="Berthelot C."/>
            <person name="Parey E."/>
            <person name="Roest Crollius H."/>
            <person name="Montfort J."/>
            <person name="Robinson-Rechavi M."/>
            <person name="Bouchez O."/>
            <person name="Lampietro C."/>
            <person name="Lopez Roques C."/>
            <person name="Donnadieu C."/>
            <person name="Postlethwait J."/>
            <person name="Bobe J."/>
            <person name="Verreycken H."/>
            <person name="Guiguen Y."/>
        </authorList>
    </citation>
    <scope>NUCLEOTIDE SEQUENCE [LARGE SCALE GENOMIC DNA]</scope>
    <source>
        <strain evidence="1">Up_M1</strain>
        <tissue evidence="1">Testis</tissue>
    </source>
</reference>